<dbReference type="Proteomes" id="UP000008974">
    <property type="component" value="Unassembled WGS sequence"/>
</dbReference>
<dbReference type="Pfam" id="PF00023">
    <property type="entry name" value="Ank"/>
    <property type="match status" value="1"/>
</dbReference>
<gene>
    <name evidence="4" type="ORF">GLP15_4741</name>
</gene>
<feature type="coiled-coil region" evidence="2">
    <location>
        <begin position="1077"/>
        <end position="1162"/>
    </location>
</feature>
<dbReference type="OMA" id="WFSAIEE"/>
<dbReference type="VEuPathDB" id="GiardiaDB:GLP15_4741"/>
<dbReference type="SMART" id="SM00248">
    <property type="entry name" value="ANK"/>
    <property type="match status" value="10"/>
</dbReference>
<dbReference type="EMBL" id="ACVC01000171">
    <property type="protein sequence ID" value="EFO62625.1"/>
    <property type="molecule type" value="Genomic_DNA"/>
</dbReference>
<dbReference type="Gene3D" id="1.25.40.20">
    <property type="entry name" value="Ankyrin repeat-containing domain"/>
    <property type="match status" value="3"/>
</dbReference>
<dbReference type="PANTHER" id="PTHR24184">
    <property type="entry name" value="SI:CH211-189E2.2"/>
    <property type="match status" value="1"/>
</dbReference>
<keyword evidence="2" id="KW-0175">Coiled coil</keyword>
<dbReference type="SUPFAM" id="SSF48403">
    <property type="entry name" value="Ankyrin repeat"/>
    <property type="match status" value="2"/>
</dbReference>
<dbReference type="PROSITE" id="PS50297">
    <property type="entry name" value="ANK_REP_REGION"/>
    <property type="match status" value="1"/>
</dbReference>
<evidence type="ECO:0000256" key="3">
    <source>
        <dbReference type="SAM" id="MobiDB-lite"/>
    </source>
</evidence>
<evidence type="ECO:0000313" key="4">
    <source>
        <dbReference type="EMBL" id="EFO62625.1"/>
    </source>
</evidence>
<dbReference type="InterPro" id="IPR036770">
    <property type="entry name" value="Ankyrin_rpt-contain_sf"/>
</dbReference>
<feature type="repeat" description="ANK" evidence="1">
    <location>
        <begin position="36"/>
        <end position="68"/>
    </location>
</feature>
<feature type="coiled-coil region" evidence="2">
    <location>
        <begin position="564"/>
        <end position="591"/>
    </location>
</feature>
<dbReference type="Pfam" id="PF12796">
    <property type="entry name" value="Ank_2"/>
    <property type="match status" value="3"/>
</dbReference>
<feature type="repeat" description="ANK" evidence="1">
    <location>
        <begin position="1698"/>
        <end position="1730"/>
    </location>
</feature>
<feature type="region of interest" description="Disordered" evidence="3">
    <location>
        <begin position="679"/>
        <end position="699"/>
    </location>
</feature>
<dbReference type="PANTHER" id="PTHR24184:SF11">
    <property type="entry name" value="ANKYRIN REPEAT AND SOCS BOX CONTAINING 3"/>
    <property type="match status" value="1"/>
</dbReference>
<dbReference type="STRING" id="658858.E1F4F9"/>
<feature type="coiled-coil region" evidence="2">
    <location>
        <begin position="1340"/>
        <end position="1377"/>
    </location>
</feature>
<feature type="coiled-coil region" evidence="2">
    <location>
        <begin position="282"/>
        <end position="352"/>
    </location>
</feature>
<feature type="compositionally biased region" description="Basic and acidic residues" evidence="3">
    <location>
        <begin position="679"/>
        <end position="697"/>
    </location>
</feature>
<evidence type="ECO:0000256" key="2">
    <source>
        <dbReference type="SAM" id="Coils"/>
    </source>
</evidence>
<feature type="coiled-coil region" evidence="2">
    <location>
        <begin position="1203"/>
        <end position="1261"/>
    </location>
</feature>
<feature type="coiled-coil region" evidence="2">
    <location>
        <begin position="1007"/>
        <end position="1034"/>
    </location>
</feature>
<evidence type="ECO:0000256" key="1">
    <source>
        <dbReference type="PROSITE-ProRule" id="PRU00023"/>
    </source>
</evidence>
<proteinExistence type="predicted"/>
<dbReference type="PROSITE" id="PS50088">
    <property type="entry name" value="ANK_REPEAT"/>
    <property type="match status" value="2"/>
</dbReference>
<keyword evidence="1" id="KW-0040">ANK repeat</keyword>
<evidence type="ECO:0000313" key="5">
    <source>
        <dbReference type="Proteomes" id="UP000008974"/>
    </source>
</evidence>
<feature type="coiled-coil region" evidence="2">
    <location>
        <begin position="784"/>
        <end position="835"/>
    </location>
</feature>
<organism evidence="4 5">
    <name type="scientific">Giardia intestinalis (strain P15)</name>
    <name type="common">Giardia lamblia</name>
    <dbReference type="NCBI Taxonomy" id="658858"/>
    <lineage>
        <taxon>Eukaryota</taxon>
        <taxon>Metamonada</taxon>
        <taxon>Diplomonadida</taxon>
        <taxon>Hexamitidae</taxon>
        <taxon>Giardiinae</taxon>
        <taxon>Giardia</taxon>
    </lineage>
</organism>
<accession>E1F4F9</accession>
<protein>
    <submittedName>
        <fullName evidence="4">Protein 21.1</fullName>
    </submittedName>
</protein>
<dbReference type="InterPro" id="IPR002110">
    <property type="entry name" value="Ankyrin_rpt"/>
</dbReference>
<feature type="coiled-coil region" evidence="2">
    <location>
        <begin position="455"/>
        <end position="489"/>
    </location>
</feature>
<dbReference type="OrthoDB" id="10254686at2759"/>
<comment type="caution">
    <text evidence="4">The sequence shown here is derived from an EMBL/GenBank/DDBJ whole genome shotgun (WGS) entry which is preliminary data.</text>
</comment>
<feature type="coiled-coil region" evidence="2">
    <location>
        <begin position="944"/>
        <end position="971"/>
    </location>
</feature>
<name>E1F4F9_GIAIA</name>
<sequence>MTRREDAMVWFSAIEEKNYSKIIELAAVFQGSRDKYGDTGLMLAARQGDTKVIQILLPYEAGLANDDNQTALIVAALCDKAKACRFLVASEKDCLLCDGRDALMLAAQVGNTSAVDALVDHFPAIRDNNGTSALDYAAGEGYLECVQLIVKRQDLAPDDLEHAVNIAMARKHFDIVSYLNTVRNTMFKSALGTLGDSSASDLFTSTVARTAKFAPDTLEYPQIPKYSEIPMKLNRSVSDVSEIHEEGDYVHRDLDGKRLVNSASSERGHLSQSGLHLENLDNNNLRSTLSEAQRRVVQLTDTVNKIDASAFDTVSERLTQCQAEIEQMTTKIRELEALIVTKDNEIKGLKEDLHFLLAARDEDSQLLASKNMDISSLQEALTSLKVKLVELGKVTTPQVLTFDKSVEAYPITRNAFIITDTLIEIDCLKQQSQYISTYTSPNISVLSQSTSKPDIHVLQTELEIARQSISELKRENEALQKELLALTAVDIQKDLPKTLIDSFGTQTCETSLECSVTIPAPVQPKRFSTSKIPTAPLSQVATLMPISHTPLLSETKECGSDVELEQLKLEVAQLTDTVQLLSEELIGVKDEKIQFEAEIEQIIKEKDAEITRLTLLLNSPSKAKLVVSHSTSMEQHLSPKLTDRSTSAIHANNSTTSVSKGPELDHSLQLFTPLLTSKSPHDAAEEQAKQLSEERDNLPSVARQQESATELVPVAKQYMPPQSCAEVQTSILVSDACLSTSAQLVQLPSSPLLSSNMIQTSFIDAKPTLFETSVQTLHVESEEMHKLKEEHMEVVMKYDELRKKEVLLAQAIEDNQLLTERIGVYEEEINNYRDSVMETNHENLRLRQITETLKLDRDTLMTSYQELRAAFDEVTALKDTQDSQIDDLRNLLSAQSHAFHEELDSKIRTVEGLTEDKHMKEIQISTLEHKLDLANTDMVNKRMLEAEKITNEELQTRINALDQEIFALKKGNLELVHDKKIIEDTLSQVRQDLISKEVKLDSTLILNEDLLKRLDAANESVATAKSKVIELEATLKVITAENSTMKKSLDDTKITMEDSDNRLRHLSIEHSELLDHHQVLRSELDLLRNENHKLSVELSRATLDAKQSLEEQMNRELMHLRSELEVKTLSITKITNELSSTIRSKEDEISELKQKVKKYKTAYIDSKSFSNDAIKEATAQELAKYEHGLEIAHKEVLELRIANAELKAALEVVQSRNTEAEDLKQKSKKYKDGYVRKCKQIEELEKEFERWRKESKTISTQPRIFTSADVSTQTCSVSHGNQEVIPGPACATLVCTELQHDAEYKNIINDLNTRLNEQIQETSYFRARAEEYLSNYNIVREELLSTREQLEAHIRVILEKENEIDGLKLLISKLQGESHDLQKAMEDVALSALHIDEEQYNNLIKQVNRSIETSLLNKSASLNTSLMANRSIGISINERSLNYNDGEQSVRSQQACLMSHYTMDASNVHSEPSIQEEPHNVIKEDKSISPIISKSVFDNTSDIRDLQYENSRLSVELNQIKEAYKTLVYQTNADTSTEASPLGKLSGYTDLMTAVLKRDRVGLSVYIDQAGMTTSDGKTALMIAAECNNLDAVTRLLNSEAGMVSKAGETALSISLQNSHFAIADLLVKREGINIAGVPALREVKGTCTESLATNSLSITTLMTPDNGLTDLMMAVQRDDIVAVYCLLPLQAGAQDRNGYTALMYAAEKGAYPIVRILAELGNEAGKQNLQGGSALMLAARNGHFSICQFLADKECGLVGSPDSLLAPHQTALMLACFYGHLSIVRLLFHKERSVVSTSGKTALSYARYPCSSVDFETRAKVLSYVESNM</sequence>
<reference evidence="4 5" key="1">
    <citation type="journal article" date="2010" name="BMC Genomics">
        <title>Genome analysis and comparative genomics of a Giardia intestinalis assemblage E isolate.</title>
        <authorList>
            <person name="Jerlstrom-Hultqvist J."/>
            <person name="Franzen O."/>
            <person name="Ankarklev J."/>
            <person name="Xu F."/>
            <person name="Nohynkova E."/>
            <person name="Andersson J.O."/>
            <person name="Svard S.G."/>
            <person name="Andersson B."/>
        </authorList>
    </citation>
    <scope>NUCLEOTIDE SEQUENCE [LARGE SCALE GENOMIC DNA]</scope>
    <source>
        <strain evidence="4 5">P15</strain>
    </source>
</reference>